<gene>
    <name evidence="1" type="ORF">EDB92DRAFT_1771906</name>
</gene>
<reference evidence="1" key="1">
    <citation type="submission" date="2022-01" db="EMBL/GenBank/DDBJ databases">
        <title>Comparative genomics reveals a dynamic genome evolution in the ectomycorrhizal milk-cap (Lactarius) mushrooms.</title>
        <authorList>
            <consortium name="DOE Joint Genome Institute"/>
            <person name="Lebreton A."/>
            <person name="Tang N."/>
            <person name="Kuo A."/>
            <person name="LaButti K."/>
            <person name="Drula E."/>
            <person name="Barry K."/>
            <person name="Clum A."/>
            <person name="Lipzen A."/>
            <person name="Mousain D."/>
            <person name="Ng V."/>
            <person name="Wang R."/>
            <person name="Wang X."/>
            <person name="Dai Y."/>
            <person name="Henrissat B."/>
            <person name="Grigoriev I.V."/>
            <person name="Guerin-Laguette A."/>
            <person name="Yu F."/>
            <person name="Martin F.M."/>
        </authorList>
    </citation>
    <scope>NUCLEOTIDE SEQUENCE</scope>
    <source>
        <strain evidence="1">QP</strain>
    </source>
</reference>
<dbReference type="Proteomes" id="UP001201163">
    <property type="component" value="Unassembled WGS sequence"/>
</dbReference>
<name>A0AAD4LGP7_9AGAM</name>
<protein>
    <submittedName>
        <fullName evidence="1">Uncharacterized protein</fullName>
    </submittedName>
</protein>
<accession>A0AAD4LGP7</accession>
<evidence type="ECO:0000313" key="1">
    <source>
        <dbReference type="EMBL" id="KAH8990808.1"/>
    </source>
</evidence>
<keyword evidence="2" id="KW-1185">Reference proteome</keyword>
<dbReference type="EMBL" id="JAKELL010000029">
    <property type="protein sequence ID" value="KAH8990808.1"/>
    <property type="molecule type" value="Genomic_DNA"/>
</dbReference>
<feature type="non-terminal residue" evidence="1">
    <location>
        <position position="50"/>
    </location>
</feature>
<sequence>PHHLVEGIVHRYDPSEHKHEEWIKVKYVPLARVVVYFEVCWRNVVRWPQR</sequence>
<dbReference type="AlphaFoldDB" id="A0AAD4LGP7"/>
<organism evidence="1 2">
    <name type="scientific">Lactarius akahatsu</name>
    <dbReference type="NCBI Taxonomy" id="416441"/>
    <lineage>
        <taxon>Eukaryota</taxon>
        <taxon>Fungi</taxon>
        <taxon>Dikarya</taxon>
        <taxon>Basidiomycota</taxon>
        <taxon>Agaricomycotina</taxon>
        <taxon>Agaricomycetes</taxon>
        <taxon>Russulales</taxon>
        <taxon>Russulaceae</taxon>
        <taxon>Lactarius</taxon>
    </lineage>
</organism>
<feature type="non-terminal residue" evidence="1">
    <location>
        <position position="1"/>
    </location>
</feature>
<evidence type="ECO:0000313" key="2">
    <source>
        <dbReference type="Proteomes" id="UP001201163"/>
    </source>
</evidence>
<comment type="caution">
    <text evidence="1">The sequence shown here is derived from an EMBL/GenBank/DDBJ whole genome shotgun (WGS) entry which is preliminary data.</text>
</comment>
<proteinExistence type="predicted"/>